<dbReference type="Proteomes" id="UP000800235">
    <property type="component" value="Unassembled WGS sequence"/>
</dbReference>
<name>A0A9P4NTN6_9PEZI</name>
<reference evidence="2" key="1">
    <citation type="journal article" date="2020" name="Stud. Mycol.">
        <title>101 Dothideomycetes genomes: a test case for predicting lifestyles and emergence of pathogens.</title>
        <authorList>
            <person name="Haridas S."/>
            <person name="Albert R."/>
            <person name="Binder M."/>
            <person name="Bloem J."/>
            <person name="Labutti K."/>
            <person name="Salamov A."/>
            <person name="Andreopoulos B."/>
            <person name="Baker S."/>
            <person name="Barry K."/>
            <person name="Bills G."/>
            <person name="Bluhm B."/>
            <person name="Cannon C."/>
            <person name="Castanera R."/>
            <person name="Culley D."/>
            <person name="Daum C."/>
            <person name="Ezra D."/>
            <person name="Gonzalez J."/>
            <person name="Henrissat B."/>
            <person name="Kuo A."/>
            <person name="Liang C."/>
            <person name="Lipzen A."/>
            <person name="Lutzoni F."/>
            <person name="Magnuson J."/>
            <person name="Mondo S."/>
            <person name="Nolan M."/>
            <person name="Ohm R."/>
            <person name="Pangilinan J."/>
            <person name="Park H.-J."/>
            <person name="Ramirez L."/>
            <person name="Alfaro M."/>
            <person name="Sun H."/>
            <person name="Tritt A."/>
            <person name="Yoshinaga Y."/>
            <person name="Zwiers L.-H."/>
            <person name="Turgeon B."/>
            <person name="Goodwin S."/>
            <person name="Spatafora J."/>
            <person name="Crous P."/>
            <person name="Grigoriev I."/>
        </authorList>
    </citation>
    <scope>NUCLEOTIDE SEQUENCE</scope>
    <source>
        <strain evidence="2">CBS 130266</strain>
    </source>
</reference>
<accession>A0A9P4NTN6</accession>
<evidence type="ECO:0000313" key="3">
    <source>
        <dbReference type="Proteomes" id="UP000800235"/>
    </source>
</evidence>
<evidence type="ECO:0000259" key="1">
    <source>
        <dbReference type="Pfam" id="PF06985"/>
    </source>
</evidence>
<protein>
    <recommendedName>
        <fullName evidence="1">Heterokaryon incompatibility domain-containing protein</fullName>
    </recommendedName>
</protein>
<comment type="caution">
    <text evidence="2">The sequence shown here is derived from an EMBL/GenBank/DDBJ whole genome shotgun (WGS) entry which is preliminary data.</text>
</comment>
<dbReference type="Pfam" id="PF06985">
    <property type="entry name" value="HET"/>
    <property type="match status" value="1"/>
</dbReference>
<dbReference type="InterPro" id="IPR052895">
    <property type="entry name" value="HetReg/Transcr_Mod"/>
</dbReference>
<dbReference type="PANTHER" id="PTHR24148:SF80">
    <property type="entry name" value="HETEROKARYON INCOMPATIBILITY DOMAIN-CONTAINING PROTEIN"/>
    <property type="match status" value="1"/>
</dbReference>
<gene>
    <name evidence="2" type="ORF">EJ08DRAFT_587342</name>
</gene>
<feature type="domain" description="Heterokaryon incompatibility" evidence="1">
    <location>
        <begin position="61"/>
        <end position="212"/>
    </location>
</feature>
<sequence length="353" mass="40411">MANNTEETKLPQYSYRRLAHADSLRILCVKPSQDVAAALDCELIHESRSEIMTDFGLDRNYEAVSYTWGYTWSPSHFSEKLFCDGMTAFLSITPVVDMMLRHLRKKYRTRRLWIDAVCLNQNDNQEKEVQVQCMDQIYHEAKKVHVWLGSKPENAATQMFAFIRASIIVSEQNQNKPLAVHDPSVLSGSIPSKEIQAVLQLPWFRRRWVLQEVANGHDITIHCGHAKMPWLSFQAGLNLLHENGILNRINLSKMALDALAVVTAISEKKNSILDLVWNHHATECSDLRDRLFALIGMANDLNFAQSNLVQFTSTYQDDWLTVYCRFASFCIQKGDSALIERHRLAFGSLYSSD</sequence>
<organism evidence="2 3">
    <name type="scientific">Tothia fuscella</name>
    <dbReference type="NCBI Taxonomy" id="1048955"/>
    <lineage>
        <taxon>Eukaryota</taxon>
        <taxon>Fungi</taxon>
        <taxon>Dikarya</taxon>
        <taxon>Ascomycota</taxon>
        <taxon>Pezizomycotina</taxon>
        <taxon>Dothideomycetes</taxon>
        <taxon>Pleosporomycetidae</taxon>
        <taxon>Venturiales</taxon>
        <taxon>Cylindrosympodiaceae</taxon>
        <taxon>Tothia</taxon>
    </lineage>
</organism>
<dbReference type="AlphaFoldDB" id="A0A9P4NTN6"/>
<feature type="non-terminal residue" evidence="2">
    <location>
        <position position="353"/>
    </location>
</feature>
<keyword evidence="3" id="KW-1185">Reference proteome</keyword>
<dbReference type="OrthoDB" id="2157530at2759"/>
<dbReference type="EMBL" id="MU007032">
    <property type="protein sequence ID" value="KAF2431460.1"/>
    <property type="molecule type" value="Genomic_DNA"/>
</dbReference>
<dbReference type="PANTHER" id="PTHR24148">
    <property type="entry name" value="ANKYRIN REPEAT DOMAIN-CONTAINING PROTEIN 39 HOMOLOG-RELATED"/>
    <property type="match status" value="1"/>
</dbReference>
<evidence type="ECO:0000313" key="2">
    <source>
        <dbReference type="EMBL" id="KAF2431460.1"/>
    </source>
</evidence>
<dbReference type="InterPro" id="IPR010730">
    <property type="entry name" value="HET"/>
</dbReference>
<proteinExistence type="predicted"/>